<keyword evidence="3" id="KW-1133">Transmembrane helix</keyword>
<evidence type="ECO:0000256" key="2">
    <source>
        <dbReference type="SAM" id="MobiDB-lite"/>
    </source>
</evidence>
<proteinExistence type="predicted"/>
<accession>A0A438JR48</accession>
<comment type="caution">
    <text evidence="4">The sequence shown here is derived from an EMBL/GenBank/DDBJ whole genome shotgun (WGS) entry which is preliminary data.</text>
</comment>
<dbReference type="Proteomes" id="UP000288805">
    <property type="component" value="Unassembled WGS sequence"/>
</dbReference>
<feature type="coiled-coil region" evidence="1">
    <location>
        <begin position="561"/>
        <end position="599"/>
    </location>
</feature>
<dbReference type="PANTHER" id="PTHR43939:SF68">
    <property type="entry name" value="CENTROSOMAL PROTEIN OF 290 KDA-LIKE"/>
    <property type="match status" value="1"/>
</dbReference>
<keyword evidence="3" id="KW-0812">Transmembrane</keyword>
<name>A0A438JR48_VITVI</name>
<feature type="coiled-coil region" evidence="1">
    <location>
        <begin position="1347"/>
        <end position="1374"/>
    </location>
</feature>
<dbReference type="EMBL" id="QGNW01000030">
    <property type="protein sequence ID" value="RVX11430.1"/>
    <property type="molecule type" value="Genomic_DNA"/>
</dbReference>
<organism evidence="4 5">
    <name type="scientific">Vitis vinifera</name>
    <name type="common">Grape</name>
    <dbReference type="NCBI Taxonomy" id="29760"/>
    <lineage>
        <taxon>Eukaryota</taxon>
        <taxon>Viridiplantae</taxon>
        <taxon>Streptophyta</taxon>
        <taxon>Embryophyta</taxon>
        <taxon>Tracheophyta</taxon>
        <taxon>Spermatophyta</taxon>
        <taxon>Magnoliopsida</taxon>
        <taxon>eudicotyledons</taxon>
        <taxon>Gunneridae</taxon>
        <taxon>Pentapetalae</taxon>
        <taxon>rosids</taxon>
        <taxon>Vitales</taxon>
        <taxon>Vitaceae</taxon>
        <taxon>Viteae</taxon>
        <taxon>Vitis</taxon>
    </lineage>
</organism>
<feature type="region of interest" description="Disordered" evidence="2">
    <location>
        <begin position="1"/>
        <end position="67"/>
    </location>
</feature>
<feature type="coiled-coil region" evidence="1">
    <location>
        <begin position="940"/>
        <end position="1170"/>
    </location>
</feature>
<feature type="coiled-coil region" evidence="1">
    <location>
        <begin position="228"/>
        <end position="255"/>
    </location>
</feature>
<feature type="coiled-coil region" evidence="1">
    <location>
        <begin position="351"/>
        <end position="420"/>
    </location>
</feature>
<feature type="coiled-coil region" evidence="1">
    <location>
        <begin position="716"/>
        <end position="876"/>
    </location>
</feature>
<keyword evidence="1" id="KW-0175">Coiled coil</keyword>
<evidence type="ECO:0000313" key="4">
    <source>
        <dbReference type="EMBL" id="RVX11430.1"/>
    </source>
</evidence>
<gene>
    <name evidence="4" type="ORF">CK203_016008</name>
</gene>
<keyword evidence="3" id="KW-0472">Membrane</keyword>
<dbReference type="PANTHER" id="PTHR43939">
    <property type="entry name" value="COILED-COIL DOMAIN-CONTAINING PROTEIN 158"/>
    <property type="match status" value="1"/>
</dbReference>
<evidence type="ECO:0000256" key="3">
    <source>
        <dbReference type="SAM" id="Phobius"/>
    </source>
</evidence>
<sequence>MSGEYDSEQPTVALDSVDIGSSDAVGVDSDGMSVQYSESQHDSAAQVPVDMGDSANEGSESPVRVDYVDQDDDDGVLVKLDDAGKEDMFVDAPEELTAYDGRNVDGGRSVQEFSDEEHIAQDGRLLELGNLGKTVDETGSVPREYEEEREMLGKELASLHHQLKALTVQLQLPGGNDGGLVDFLHTSERGGIEDNKPVFDTPLSEMINECSMFVRGALEERLQTEGTIRELHAILVMKDQEIEDLNRKVNELSVSHDVASQVELEKNQHIEGATNRMFASLGSVVDQEELLDDSVSGKITHVEKSTTQLIEKYSQFLSEIDLLRQLLTETGSDIRVQEGSGTIFFAVRAELLELKRKEADFVEKLNHLEGENRKLVGQLENDKVTAEMLSAELGKTKMELEQEKNKCANAKEKLSLAVTKGKALVQQRDALRQSLADKTSELEKCLVDLQNKSSALEAAELSKEELAKSESLASSLQQELSWKNTIVEKFEEILSGTSGNEELQSTDILEKLGWLMDERNVLKTVSLEFHKLRDALSLIDLPETNSSSDLESQVRWLGESFYQARDEINKLQDEISRTREAAQNEVDRLTTSLLAEIQEKDYLQKELEDLTFSHEKITEREQQISSEKHHMVRALLDASGITMDNEEGIHEPSSDVTMLIDRCLGKIKEQSEISVESARTDEEMFERIRSLLYVRDQELTLCKEILEEEMPMRLELSNLTDKLRVVSQELVALKAEKSSLQKDLDRSEEKLALLREKLSLAVKKGKGLVQERENLKQLLDEKNKEIEKLKLELQQQESAFGDYRGQIDKLSADVERIPKLEADLFALKDRREQEQESLKFLLDEKNNEIEKLKLDLQQLESAFGDHRDQVDRLSTDLERIPGLEADVVAIKDQRDQLEQFLVESNNILQRVIESIDGIVVPGGLVFEEPVAKVKWLAAYFSECEVAKTHAEQELEKVREETSTLSSKLAEAYTTIKSQEDALLVAEENISRLAEDKKEIEVGKTNVEQELQKAVEEAAFQASKFAEVCSAHTSLEDALAIAEKNLSAVMNEKEDAQATRAAAETELEKVKQEVAFQSNRVEEAYATIKSIEGALAHAEANAALLAEEMNAAQVDRANLVDELREVKEEAASQAIELADVYTTVKSLEGTLSKAENSIAELVDGKKVVEQENLVLNSRLNACMEELAGTHGSLESRSVELFGHLNDLQMLLKDETLLSSLKRTFEKKFESLKDMDSVLKNIRELLIEKVSEQLGNNPFVEEDSSASKRFSDGLDGIVNVGMANDEANPADGNDISSYFRKTVDAFHSRNTILADKIEDFSTSMDGFIAVLLQKLQATRDEVIVVLDHVESLKQKMKNMEMQKQAQENTVTMLENDIGILLSACTDANQELQLEFENNLPKLSSVPELESSNWSQLTFMGERDAAEHQQRIDSSKYAKTAEQLSVATKKVQTLIQMFENARNVSATTIKDLQNELDEMRTTSEKAIEERDINQKRVSKLEADAEALQNQCNDMKLRLEDYQEIEEKLKAREAEFSSFSNQVLMKEREVEGSLLSASQVKALFDKIDEIKIPFAESEAEELEPPNAVHVKKLFHVIDCVTELQHQMNLLSHEKEELQSTLATQVFEIEHLRNDKQDSEKLKNDLYELELSLEKIIQKLGGNDLVGDKKSAGVMELLTELGAKLLGGQKVVDELSTKVKLLEDSIHARASPPEAVQERGIFEAPSVPSGSEISEIEDVGPLGTNTVSPVPSAAHVRTLRKGSTDHLALNIDSESDHLIKEETDEDKGHVFKSLNTSGFIPKQGKMIADRIDGIWVSGGRVLMSRPRARLGLIAYWLFLHIWLLGTILYIEIGRNALYEKLFELDDMLGGKQI</sequence>
<feature type="coiled-coil region" evidence="1">
    <location>
        <begin position="1596"/>
        <end position="1654"/>
    </location>
</feature>
<reference evidence="4 5" key="1">
    <citation type="journal article" date="2018" name="PLoS Genet.">
        <title>Population sequencing reveals clonal diversity and ancestral inbreeding in the grapevine cultivar Chardonnay.</title>
        <authorList>
            <person name="Roach M.J."/>
            <person name="Johnson D.L."/>
            <person name="Bohlmann J."/>
            <person name="van Vuuren H.J."/>
            <person name="Jones S.J."/>
            <person name="Pretorius I.S."/>
            <person name="Schmidt S.A."/>
            <person name="Borneman A.R."/>
        </authorList>
    </citation>
    <scope>NUCLEOTIDE SEQUENCE [LARGE SCALE GENOMIC DNA]</scope>
    <source>
        <strain evidence="5">cv. Chardonnay</strain>
        <tissue evidence="4">Leaf</tissue>
    </source>
</reference>
<evidence type="ECO:0000313" key="5">
    <source>
        <dbReference type="Proteomes" id="UP000288805"/>
    </source>
</evidence>
<feature type="transmembrane region" description="Helical" evidence="3">
    <location>
        <begin position="1825"/>
        <end position="1845"/>
    </location>
</feature>
<evidence type="ECO:0000256" key="1">
    <source>
        <dbReference type="SAM" id="Coils"/>
    </source>
</evidence>
<feature type="coiled-coil region" evidence="1">
    <location>
        <begin position="449"/>
        <end position="479"/>
    </location>
</feature>
<feature type="coiled-coil region" evidence="1">
    <location>
        <begin position="1466"/>
        <end position="1538"/>
    </location>
</feature>
<protein>
    <submittedName>
        <fullName evidence="4">Uncharacterized protein</fullName>
    </submittedName>
</protein>